<evidence type="ECO:0000313" key="2">
    <source>
        <dbReference type="EMBL" id="TDV45140.1"/>
    </source>
</evidence>
<dbReference type="Proteomes" id="UP000295804">
    <property type="component" value="Unassembled WGS sequence"/>
</dbReference>
<sequence>MQGHLGRGYETSMNTYVRVAMCLVFHVAGCVAYTFLNDAVVDAYKAFNGGFTTRGVGIGIAHYTFIYIFFGVNVLAAVLPSLWAKLGLLALMVTWILFMMVPHNPLRALFYTVAQGGVTLLAILLTQVIELRWQNRLLTRRTLPAGPVQEGVA</sequence>
<evidence type="ECO:0000256" key="1">
    <source>
        <dbReference type="SAM" id="Phobius"/>
    </source>
</evidence>
<feature type="transmembrane region" description="Helical" evidence="1">
    <location>
        <begin position="86"/>
        <end position="103"/>
    </location>
</feature>
<dbReference type="EMBL" id="SOCQ01000009">
    <property type="protein sequence ID" value="TDV45140.1"/>
    <property type="molecule type" value="Genomic_DNA"/>
</dbReference>
<evidence type="ECO:0000313" key="3">
    <source>
        <dbReference type="Proteomes" id="UP000295804"/>
    </source>
</evidence>
<keyword evidence="1" id="KW-0472">Membrane</keyword>
<feature type="transmembrane region" description="Helical" evidence="1">
    <location>
        <begin position="56"/>
        <end position="79"/>
    </location>
</feature>
<keyword evidence="1" id="KW-1133">Transmembrane helix</keyword>
<comment type="caution">
    <text evidence="2">The sequence shown here is derived from an EMBL/GenBank/DDBJ whole genome shotgun (WGS) entry which is preliminary data.</text>
</comment>
<gene>
    <name evidence="2" type="ORF">EDF87_10925</name>
</gene>
<keyword evidence="1" id="KW-0812">Transmembrane</keyword>
<name>A0A4R7V7L9_9PSED</name>
<feature type="transmembrane region" description="Helical" evidence="1">
    <location>
        <begin position="109"/>
        <end position="131"/>
    </location>
</feature>
<protein>
    <submittedName>
        <fullName evidence="2">Uncharacterized protein</fullName>
    </submittedName>
</protein>
<accession>A0A4R7V7L9</accession>
<dbReference type="AlphaFoldDB" id="A0A4R7V7L9"/>
<organism evidence="2 3">
    <name type="scientific">Pseudomonas helmanticensis</name>
    <dbReference type="NCBI Taxonomy" id="1471381"/>
    <lineage>
        <taxon>Bacteria</taxon>
        <taxon>Pseudomonadati</taxon>
        <taxon>Pseudomonadota</taxon>
        <taxon>Gammaproteobacteria</taxon>
        <taxon>Pseudomonadales</taxon>
        <taxon>Pseudomonadaceae</taxon>
        <taxon>Pseudomonas</taxon>
    </lineage>
</organism>
<reference evidence="2 3" key="1">
    <citation type="submission" date="2019-03" db="EMBL/GenBank/DDBJ databases">
        <title>Genomic analyses of the natural microbiome of Caenorhabditis elegans.</title>
        <authorList>
            <person name="Samuel B."/>
        </authorList>
    </citation>
    <scope>NUCLEOTIDE SEQUENCE [LARGE SCALE GENOMIC DNA]</scope>
    <source>
        <strain evidence="2 3">BIGb0525</strain>
    </source>
</reference>
<feature type="transmembrane region" description="Helical" evidence="1">
    <location>
        <begin position="16"/>
        <end position="36"/>
    </location>
</feature>
<proteinExistence type="predicted"/>